<feature type="compositionally biased region" description="Polar residues" evidence="1">
    <location>
        <begin position="113"/>
        <end position="182"/>
    </location>
</feature>
<dbReference type="Pfam" id="PF00235">
    <property type="entry name" value="Profilin"/>
    <property type="match status" value="1"/>
</dbReference>
<accession>A0A1W0WVK3</accession>
<feature type="region of interest" description="Disordered" evidence="1">
    <location>
        <begin position="512"/>
        <end position="531"/>
    </location>
</feature>
<organism evidence="2 3">
    <name type="scientific">Hypsibius exemplaris</name>
    <name type="common">Freshwater tardigrade</name>
    <dbReference type="NCBI Taxonomy" id="2072580"/>
    <lineage>
        <taxon>Eukaryota</taxon>
        <taxon>Metazoa</taxon>
        <taxon>Ecdysozoa</taxon>
        <taxon>Tardigrada</taxon>
        <taxon>Eutardigrada</taxon>
        <taxon>Parachela</taxon>
        <taxon>Hypsibioidea</taxon>
        <taxon>Hypsibiidae</taxon>
        <taxon>Hypsibius</taxon>
    </lineage>
</organism>
<reference evidence="3" key="1">
    <citation type="submission" date="2017-01" db="EMBL/GenBank/DDBJ databases">
        <title>Comparative genomics of anhydrobiosis in the tardigrade Hypsibius dujardini.</title>
        <authorList>
            <person name="Yoshida Y."/>
            <person name="Koutsovoulos G."/>
            <person name="Laetsch D."/>
            <person name="Stevens L."/>
            <person name="Kumar S."/>
            <person name="Horikawa D."/>
            <person name="Ishino K."/>
            <person name="Komine S."/>
            <person name="Tomita M."/>
            <person name="Blaxter M."/>
            <person name="Arakawa K."/>
        </authorList>
    </citation>
    <scope>NUCLEOTIDE SEQUENCE [LARGE SCALE GENOMIC DNA]</scope>
    <source>
        <strain evidence="3">Z151</strain>
    </source>
</reference>
<dbReference type="SUPFAM" id="SSF55770">
    <property type="entry name" value="Profilin (actin-binding protein)"/>
    <property type="match status" value="1"/>
</dbReference>
<dbReference type="InterPro" id="IPR036140">
    <property type="entry name" value="PFN_sf"/>
</dbReference>
<name>A0A1W0WVK3_HYPEX</name>
<feature type="compositionally biased region" description="Polar residues" evidence="1">
    <location>
        <begin position="80"/>
        <end position="106"/>
    </location>
</feature>
<dbReference type="OrthoDB" id="10633305at2759"/>
<dbReference type="InterPro" id="IPR048278">
    <property type="entry name" value="PFN"/>
</dbReference>
<comment type="caution">
    <text evidence="2">The sequence shown here is derived from an EMBL/GenBank/DDBJ whole genome shotgun (WGS) entry which is preliminary data.</text>
</comment>
<dbReference type="EMBL" id="MTYJ01000041">
    <property type="protein sequence ID" value="OQV19241.1"/>
    <property type="molecule type" value="Genomic_DNA"/>
</dbReference>
<dbReference type="Gene3D" id="3.30.450.30">
    <property type="entry name" value="Dynein light chain 2a, cytoplasmic"/>
    <property type="match status" value="1"/>
</dbReference>
<dbReference type="GO" id="GO:0003779">
    <property type="term" value="F:actin binding"/>
    <property type="evidence" value="ECO:0007669"/>
    <property type="project" value="InterPro"/>
</dbReference>
<proteinExistence type="predicted"/>
<protein>
    <submittedName>
        <fullName evidence="2">Uncharacterized protein</fullName>
    </submittedName>
</protein>
<feature type="region of interest" description="Disordered" evidence="1">
    <location>
        <begin position="54"/>
        <end position="227"/>
    </location>
</feature>
<keyword evidence="3" id="KW-1185">Reference proteome</keyword>
<evidence type="ECO:0000256" key="1">
    <source>
        <dbReference type="SAM" id="MobiDB-lite"/>
    </source>
</evidence>
<dbReference type="AlphaFoldDB" id="A0A1W0WVK3"/>
<dbReference type="Proteomes" id="UP000192578">
    <property type="component" value="Unassembled WGS sequence"/>
</dbReference>
<evidence type="ECO:0000313" key="3">
    <source>
        <dbReference type="Proteomes" id="UP000192578"/>
    </source>
</evidence>
<evidence type="ECO:0000313" key="2">
    <source>
        <dbReference type="EMBL" id="OQV19241.1"/>
    </source>
</evidence>
<feature type="compositionally biased region" description="Basic residues" evidence="1">
    <location>
        <begin position="58"/>
        <end position="68"/>
    </location>
</feature>
<sequence length="545" mass="60681">MALAPTLSSTKQNPVAPIEDAIYNAFNVPPQYRLYEPKGGKAVRVQVQPQQLVGKETTKRKANARPRGTRIPSHGPPTIARQTKTVPGSQTTATPPLSGDSVQTKQAVRFEDPTTTTRLEQSTNLNVFEHSSNLQFSPKSSSHMEAYQPKSSHSQLQPSSATPNDASSGTGSNRTVSPSPDSRQNRKSLTPAATHLNDEKSHLKQQITKKRPPIPQKTQSEEDEAYWTTTVTPDDWLDITVSEWCEIADEIDGKVPSTPPTLSLTRCVKKVQLDRPTKPDDIFLPEMKEDTLATCLDKADSAALDEIAKVYLPAFESDPKLQVDSDAYYDSEPDTLSCCSDPPDAVQEDRMEQTAWDVQFPAIFEMVRMNAGHLTEYALINRNTLHFIALSRGLVVYKEELNRLMRCLSELAGGMSGLTQSSRQTYIPFGRKVYLTTRLDRTAVYARTTDHEYDGFVARPVAGLWVFGFYDSHCHPAVTVDVVNSVVDYINFSVFACLPEYEDGFEEKINTVLDDDDEDGGGKRRRKSRHDKAAFTSQDIFALPL</sequence>
<gene>
    <name evidence="2" type="ORF">BV898_06664</name>
</gene>